<reference evidence="2 3" key="1">
    <citation type="journal article" date="2016" name="Nat. Commun.">
        <title>Thousands of microbial genomes shed light on interconnected biogeochemical processes in an aquifer system.</title>
        <authorList>
            <person name="Anantharaman K."/>
            <person name="Brown C.T."/>
            <person name="Hug L.A."/>
            <person name="Sharon I."/>
            <person name="Castelle C.J."/>
            <person name="Probst A.J."/>
            <person name="Thomas B.C."/>
            <person name="Singh A."/>
            <person name="Wilkins M.J."/>
            <person name="Karaoz U."/>
            <person name="Brodie E.L."/>
            <person name="Williams K.H."/>
            <person name="Hubbard S.S."/>
            <person name="Banfield J.F."/>
        </authorList>
    </citation>
    <scope>NUCLEOTIDE SEQUENCE [LARGE SCALE GENOMIC DNA]</scope>
</reference>
<dbReference type="EMBL" id="MEXN01000005">
    <property type="protein sequence ID" value="OGD03728.1"/>
    <property type="molecule type" value="Genomic_DNA"/>
</dbReference>
<evidence type="ECO:0000313" key="3">
    <source>
        <dbReference type="Proteomes" id="UP000177080"/>
    </source>
</evidence>
<dbReference type="SMART" id="SM00670">
    <property type="entry name" value="PINc"/>
    <property type="match status" value="1"/>
</dbReference>
<dbReference type="PANTHER" id="PTHR34610:SF4">
    <property type="entry name" value="SLL8027 PROTEIN"/>
    <property type="match status" value="1"/>
</dbReference>
<dbReference type="AlphaFoldDB" id="A0A1F4ZC05"/>
<dbReference type="Pfam" id="PF13470">
    <property type="entry name" value="PIN_3"/>
    <property type="match status" value="1"/>
</dbReference>
<comment type="caution">
    <text evidence="2">The sequence shown here is derived from an EMBL/GenBank/DDBJ whole genome shotgun (WGS) entry which is preliminary data.</text>
</comment>
<accession>A0A1F4ZC05</accession>
<sequence length="146" mass="15668">MRVLFNASVIIAGVGSPAGGSGAALELAKRGKIVGIVSELIVNEVVSHAGKVKKDEVEMQAIVVETFREVTLAPSKSQVEKQAVHVTDPGDAHILATYMNEKCDLLITLDKKHLLVLQGKLKGVEILTPGQLIGKFYRVEGKRKGE</sequence>
<evidence type="ECO:0000313" key="2">
    <source>
        <dbReference type="EMBL" id="OGD03728.1"/>
    </source>
</evidence>
<dbReference type="CDD" id="cd09854">
    <property type="entry name" value="PIN_VapC-like"/>
    <property type="match status" value="1"/>
</dbReference>
<dbReference type="InterPro" id="IPR029060">
    <property type="entry name" value="PIN-like_dom_sf"/>
</dbReference>
<proteinExistence type="predicted"/>
<dbReference type="InterPro" id="IPR002716">
    <property type="entry name" value="PIN_dom"/>
</dbReference>
<name>A0A1F4ZC05_9BACT</name>
<dbReference type="PANTHER" id="PTHR34610">
    <property type="entry name" value="SSL7007 PROTEIN"/>
    <property type="match status" value="1"/>
</dbReference>
<feature type="domain" description="PIN" evidence="1">
    <location>
        <begin position="1"/>
        <end position="115"/>
    </location>
</feature>
<protein>
    <recommendedName>
        <fullName evidence="1">PIN domain-containing protein</fullName>
    </recommendedName>
</protein>
<dbReference type="STRING" id="1797259.A2989_03540"/>
<dbReference type="SUPFAM" id="SSF88723">
    <property type="entry name" value="PIN domain-like"/>
    <property type="match status" value="1"/>
</dbReference>
<dbReference type="Proteomes" id="UP000177080">
    <property type="component" value="Unassembled WGS sequence"/>
</dbReference>
<gene>
    <name evidence="2" type="ORF">A2989_03540</name>
</gene>
<organism evidence="2 3">
    <name type="scientific">Candidatus Amesbacteria bacterium RIFCSPLOWO2_01_FULL_48_25</name>
    <dbReference type="NCBI Taxonomy" id="1797259"/>
    <lineage>
        <taxon>Bacteria</taxon>
        <taxon>Candidatus Amesiibacteriota</taxon>
    </lineage>
</organism>
<evidence type="ECO:0000259" key="1">
    <source>
        <dbReference type="SMART" id="SM00670"/>
    </source>
</evidence>
<dbReference type="InterPro" id="IPR002850">
    <property type="entry name" value="PIN_toxin-like"/>
</dbReference>